<dbReference type="Gene3D" id="2.180.10.10">
    <property type="entry name" value="RHS repeat-associated core"/>
    <property type="match status" value="1"/>
</dbReference>
<dbReference type="EMBL" id="JAMZFW010000017">
    <property type="protein sequence ID" value="MCP1103073.1"/>
    <property type="molecule type" value="Genomic_DNA"/>
</dbReference>
<dbReference type="Proteomes" id="UP001523566">
    <property type="component" value="Unassembled WGS sequence"/>
</dbReference>
<name>A0ABT1EB66_9FIRM</name>
<comment type="caution">
    <text evidence="1">The sequence shown here is derived from an EMBL/GenBank/DDBJ whole genome shotgun (WGS) entry which is preliminary data.</text>
</comment>
<evidence type="ECO:0000313" key="1">
    <source>
        <dbReference type="EMBL" id="MCP1103073.1"/>
    </source>
</evidence>
<organism evidence="1 2">
    <name type="scientific">Aequitasia blattaphilus</name>
    <dbReference type="NCBI Taxonomy" id="2949332"/>
    <lineage>
        <taxon>Bacteria</taxon>
        <taxon>Bacillati</taxon>
        <taxon>Bacillota</taxon>
        <taxon>Clostridia</taxon>
        <taxon>Lachnospirales</taxon>
        <taxon>Lachnospiraceae</taxon>
        <taxon>Aequitasia</taxon>
    </lineage>
</organism>
<reference evidence="1 2" key="1">
    <citation type="journal article" date="2022" name="Genome Biol. Evol.">
        <title>Host diet, physiology and behaviors set the stage for Lachnospiraceae cladogenesis.</title>
        <authorList>
            <person name="Vera-Ponce De Leon A."/>
            <person name="Schneider M."/>
            <person name="Jahnes B.C."/>
            <person name="Sadowski V."/>
            <person name="Camuy-Velez L.A."/>
            <person name="Duan J."/>
            <person name="Sabree Z.L."/>
        </authorList>
    </citation>
    <scope>NUCLEOTIDE SEQUENCE [LARGE SCALE GENOMIC DNA]</scope>
    <source>
        <strain evidence="1 2">PAL113</strain>
    </source>
</reference>
<keyword evidence="2" id="KW-1185">Reference proteome</keyword>
<dbReference type="InterPro" id="IPR022385">
    <property type="entry name" value="Rhs_assc_core"/>
</dbReference>
<dbReference type="NCBIfam" id="TIGR03696">
    <property type="entry name" value="Rhs_assc_core"/>
    <property type="match status" value="1"/>
</dbReference>
<gene>
    <name evidence="1" type="ORF">NK125_11655</name>
</gene>
<evidence type="ECO:0000313" key="2">
    <source>
        <dbReference type="Proteomes" id="UP001523566"/>
    </source>
</evidence>
<dbReference type="PANTHER" id="PTHR32305:SF15">
    <property type="entry name" value="PROTEIN RHSA-RELATED"/>
    <property type="match status" value="1"/>
</dbReference>
<dbReference type="InterPro" id="IPR050708">
    <property type="entry name" value="T6SS_VgrG/RHS"/>
</dbReference>
<accession>A0ABT1EB66</accession>
<dbReference type="RefSeq" id="WP_262066858.1">
    <property type="nucleotide sequence ID" value="NZ_JAMXOD010000017.1"/>
</dbReference>
<proteinExistence type="predicted"/>
<dbReference type="PANTHER" id="PTHR32305">
    <property type="match status" value="1"/>
</dbReference>
<sequence>MDILDLTKDYHNLLERSEGEEHTSFTWDFQVVSGRKKEESFFYFQDDLGSPIHLLSSNGQEDVYQYDEFGNQMMNQESSIPQPFTYTGYQMDSIAGTYYAQAREYQPQVGRFISEDVIKGNGVYPVTMNHYAYCWNRPMDLVDRDGRMPDISIADIENMKVLKDEVTEFMVQNVFGVTRTHYEDSDGELTNISITSHQGGNIVVANINTKKRFTGYSVNFSTPQMWKFKASASANVNFNDWKKCGISSSLSMNEGQVTTAFGMQISWDKSEFYGKISDSYHTGDLKIPGLDDLPNIPLGATISVKTTQHDFTNLVRGYCIVAPIVAAGCAALACASPALVGVAGTGGVKLLIDVLEIMLKQAPKYLGLKDTSDCNS</sequence>
<protein>
    <submittedName>
        <fullName evidence="1">RHS repeat-associated core domain-containing protein</fullName>
    </submittedName>
</protein>